<proteinExistence type="predicted"/>
<dbReference type="AlphaFoldDB" id="A0A8T1PZS3"/>
<dbReference type="Proteomes" id="UP000811609">
    <property type="component" value="Chromosome 8"/>
</dbReference>
<evidence type="ECO:0000313" key="1">
    <source>
        <dbReference type="EMBL" id="KAG6646232.1"/>
    </source>
</evidence>
<gene>
    <name evidence="1" type="ORF">CIPAW_08G179500</name>
</gene>
<evidence type="ECO:0000313" key="2">
    <source>
        <dbReference type="Proteomes" id="UP000811609"/>
    </source>
</evidence>
<comment type="caution">
    <text evidence="1">The sequence shown here is derived from an EMBL/GenBank/DDBJ whole genome shotgun (WGS) entry which is preliminary data.</text>
</comment>
<accession>A0A8T1PZS3</accession>
<dbReference type="EMBL" id="CM031816">
    <property type="protein sequence ID" value="KAG6646232.1"/>
    <property type="molecule type" value="Genomic_DNA"/>
</dbReference>
<sequence length="114" mass="13739">MDTLGKHRNNIFHARHCQNQSSARHLGKKKKNPSLAQKSCFYSIILVNPRKIFKNSHLTKVYIDTYLIYLRFFHPYTLILTRNKSWADFNVIRKIHGFDMMLGNYRWSIQRKRI</sequence>
<keyword evidence="2" id="KW-1185">Reference proteome</keyword>
<organism evidence="1 2">
    <name type="scientific">Carya illinoinensis</name>
    <name type="common">Pecan</name>
    <dbReference type="NCBI Taxonomy" id="32201"/>
    <lineage>
        <taxon>Eukaryota</taxon>
        <taxon>Viridiplantae</taxon>
        <taxon>Streptophyta</taxon>
        <taxon>Embryophyta</taxon>
        <taxon>Tracheophyta</taxon>
        <taxon>Spermatophyta</taxon>
        <taxon>Magnoliopsida</taxon>
        <taxon>eudicotyledons</taxon>
        <taxon>Gunneridae</taxon>
        <taxon>Pentapetalae</taxon>
        <taxon>rosids</taxon>
        <taxon>fabids</taxon>
        <taxon>Fagales</taxon>
        <taxon>Juglandaceae</taxon>
        <taxon>Carya</taxon>
    </lineage>
</organism>
<reference evidence="1" key="1">
    <citation type="submission" date="2020-12" db="EMBL/GenBank/DDBJ databases">
        <title>WGS assembly of Carya illinoinensis cv. Pawnee.</title>
        <authorList>
            <person name="Platts A."/>
            <person name="Shu S."/>
            <person name="Wright S."/>
            <person name="Barry K."/>
            <person name="Edger P."/>
            <person name="Pires J.C."/>
            <person name="Schmutz J."/>
        </authorList>
    </citation>
    <scope>NUCLEOTIDE SEQUENCE</scope>
    <source>
        <tissue evidence="1">Leaf</tissue>
    </source>
</reference>
<name>A0A8T1PZS3_CARIL</name>
<protein>
    <submittedName>
        <fullName evidence="1">Uncharacterized protein</fullName>
    </submittedName>
</protein>